<accession>A0A6P1QV63</accession>
<dbReference type="InterPro" id="IPR046228">
    <property type="entry name" value="DUF6261"/>
</dbReference>
<dbReference type="Proteomes" id="UP000464318">
    <property type="component" value="Chromosome"/>
</dbReference>
<evidence type="ECO:0000313" key="2">
    <source>
        <dbReference type="Proteomes" id="UP000464318"/>
    </source>
</evidence>
<reference evidence="1 2" key="1">
    <citation type="submission" date="2018-04" db="EMBL/GenBank/DDBJ databases">
        <title>Characteristic and Complete Genome Sequencing of A Novel Member of Infective Endocarditis Causative Bacteria: Bergeyella cardium QL-PH.</title>
        <authorList>
            <person name="Pan H."/>
            <person name="Sun E."/>
            <person name="Zhang Y."/>
        </authorList>
    </citation>
    <scope>NUCLEOTIDE SEQUENCE [LARGE SCALE GENOMIC DNA]</scope>
    <source>
        <strain evidence="1 2">HPQL</strain>
    </source>
</reference>
<dbReference type="RefSeq" id="WP_160224633.1">
    <property type="nucleotide sequence ID" value="NZ_CP029149.1"/>
</dbReference>
<gene>
    <name evidence="1" type="ORF">DBX24_08955</name>
</gene>
<dbReference type="OrthoDB" id="1100237at2"/>
<dbReference type="AlphaFoldDB" id="A0A6P1QV63"/>
<dbReference type="KEGG" id="bcad:DBX24_08955"/>
<dbReference type="EMBL" id="CP029149">
    <property type="protein sequence ID" value="QHN66002.1"/>
    <property type="molecule type" value="Genomic_DNA"/>
</dbReference>
<name>A0A6P1QV63_9FLAO</name>
<sequence>MKISVLSHISTVNLAAFTELVIKISKSEKYKIDTENHYLKDIENEYNIYKKSHTKQTHNGKEKELTKTDRERDYLFNGIKSFLKGCIKLPIHPFSEEAKSLYEVFKFHDLYLNRLPYEDKSTLLRELLEALELKINKERIKILLLETSIGKLKDTQERFDILYSEQVEANTNLREIQSASAIRKSLEKALRDYLIYVNSAQLLPNWKELQLELKELLKTIK</sequence>
<organism evidence="1 2">
    <name type="scientific">Bergeyella cardium</name>
    <dbReference type="NCBI Taxonomy" id="1585976"/>
    <lineage>
        <taxon>Bacteria</taxon>
        <taxon>Pseudomonadati</taxon>
        <taxon>Bacteroidota</taxon>
        <taxon>Flavobacteriia</taxon>
        <taxon>Flavobacteriales</taxon>
        <taxon>Weeksellaceae</taxon>
        <taxon>Bergeyella</taxon>
    </lineage>
</organism>
<protein>
    <submittedName>
        <fullName evidence="1">Uncharacterized protein</fullName>
    </submittedName>
</protein>
<evidence type="ECO:0000313" key="1">
    <source>
        <dbReference type="EMBL" id="QHN66002.1"/>
    </source>
</evidence>
<dbReference type="Pfam" id="PF19775">
    <property type="entry name" value="DUF6261"/>
    <property type="match status" value="1"/>
</dbReference>
<proteinExistence type="predicted"/>
<keyword evidence="2" id="KW-1185">Reference proteome</keyword>